<organism evidence="1 2">
    <name type="scientific">Phanerochaete sordida</name>
    <dbReference type="NCBI Taxonomy" id="48140"/>
    <lineage>
        <taxon>Eukaryota</taxon>
        <taxon>Fungi</taxon>
        <taxon>Dikarya</taxon>
        <taxon>Basidiomycota</taxon>
        <taxon>Agaricomycotina</taxon>
        <taxon>Agaricomycetes</taxon>
        <taxon>Polyporales</taxon>
        <taxon>Phanerochaetaceae</taxon>
        <taxon>Phanerochaete</taxon>
    </lineage>
</organism>
<comment type="caution">
    <text evidence="1">The sequence shown here is derived from an EMBL/GenBank/DDBJ whole genome shotgun (WGS) entry which is preliminary data.</text>
</comment>
<sequence>MLSTRADSSLRMFQPSRFAQRTQFVYDCSRHAVTVRTLLEATTAPGKDALVLEPYMVLWRTRGTTHLCSRR</sequence>
<dbReference type="Proteomes" id="UP000703269">
    <property type="component" value="Unassembled WGS sequence"/>
</dbReference>
<keyword evidence="2" id="KW-1185">Reference proteome</keyword>
<protein>
    <submittedName>
        <fullName evidence="1">Uncharacterized protein</fullName>
    </submittedName>
</protein>
<reference evidence="1 2" key="1">
    <citation type="submission" date="2021-08" db="EMBL/GenBank/DDBJ databases">
        <title>Draft Genome Sequence of Phanerochaete sordida strain YK-624.</title>
        <authorList>
            <person name="Mori T."/>
            <person name="Dohra H."/>
            <person name="Suzuki T."/>
            <person name="Kawagishi H."/>
            <person name="Hirai H."/>
        </authorList>
    </citation>
    <scope>NUCLEOTIDE SEQUENCE [LARGE SCALE GENOMIC DNA]</scope>
    <source>
        <strain evidence="1 2">YK-624</strain>
    </source>
</reference>
<evidence type="ECO:0000313" key="2">
    <source>
        <dbReference type="Proteomes" id="UP000703269"/>
    </source>
</evidence>
<proteinExistence type="predicted"/>
<dbReference type="AlphaFoldDB" id="A0A9P3G8Y0"/>
<gene>
    <name evidence="1" type="ORF">PsYK624_062180</name>
</gene>
<evidence type="ECO:0000313" key="1">
    <source>
        <dbReference type="EMBL" id="GJE90095.1"/>
    </source>
</evidence>
<accession>A0A9P3G8Y0</accession>
<name>A0A9P3G8Y0_9APHY</name>
<dbReference type="EMBL" id="BPQB01000015">
    <property type="protein sequence ID" value="GJE90095.1"/>
    <property type="molecule type" value="Genomic_DNA"/>
</dbReference>